<accession>A0A8H3L627</accession>
<organism evidence="2 3">
    <name type="scientific">Rhizophagus clarus</name>
    <dbReference type="NCBI Taxonomy" id="94130"/>
    <lineage>
        <taxon>Eukaryota</taxon>
        <taxon>Fungi</taxon>
        <taxon>Fungi incertae sedis</taxon>
        <taxon>Mucoromycota</taxon>
        <taxon>Glomeromycotina</taxon>
        <taxon>Glomeromycetes</taxon>
        <taxon>Glomerales</taxon>
        <taxon>Glomeraceae</taxon>
        <taxon>Rhizophagus</taxon>
    </lineage>
</organism>
<reference evidence="2" key="1">
    <citation type="submission" date="2019-10" db="EMBL/GenBank/DDBJ databases">
        <title>Conservation and host-specific expression of non-tandemly repeated heterogenous ribosome RNA gene in arbuscular mycorrhizal fungi.</title>
        <authorList>
            <person name="Maeda T."/>
            <person name="Kobayashi Y."/>
            <person name="Nakagawa T."/>
            <person name="Ezawa T."/>
            <person name="Yamaguchi K."/>
            <person name="Bino T."/>
            <person name="Nishimoto Y."/>
            <person name="Shigenobu S."/>
            <person name="Kawaguchi M."/>
        </authorList>
    </citation>
    <scope>NUCLEOTIDE SEQUENCE</scope>
    <source>
        <strain evidence="2">HR1</strain>
    </source>
</reference>
<feature type="transmembrane region" description="Helical" evidence="1">
    <location>
        <begin position="158"/>
        <end position="177"/>
    </location>
</feature>
<evidence type="ECO:0000313" key="2">
    <source>
        <dbReference type="EMBL" id="GES82493.1"/>
    </source>
</evidence>
<evidence type="ECO:0000313" key="3">
    <source>
        <dbReference type="Proteomes" id="UP000615446"/>
    </source>
</evidence>
<keyword evidence="1" id="KW-0472">Membrane</keyword>
<dbReference type="OrthoDB" id="2441359at2759"/>
<protein>
    <submittedName>
        <fullName evidence="2">Uncharacterized protein</fullName>
    </submittedName>
</protein>
<evidence type="ECO:0000256" key="1">
    <source>
        <dbReference type="SAM" id="Phobius"/>
    </source>
</evidence>
<gene>
    <name evidence="2" type="ORF">RCL2_000969600</name>
</gene>
<proteinExistence type="predicted"/>
<keyword evidence="1" id="KW-0812">Transmembrane</keyword>
<dbReference type="EMBL" id="BLAL01000060">
    <property type="protein sequence ID" value="GES82493.1"/>
    <property type="molecule type" value="Genomic_DNA"/>
</dbReference>
<dbReference type="AlphaFoldDB" id="A0A8H3L627"/>
<dbReference type="Proteomes" id="UP000615446">
    <property type="component" value="Unassembled WGS sequence"/>
</dbReference>
<name>A0A8H3L627_9GLOM</name>
<sequence length="178" mass="20562">MGIIIDKVVAELNDAMETSLIQWRDFDFCDQLLGTVLLTSKENLCLKAVDISSERENYIEKILEDLKKKEITVCAIVTDSTLIAHQHMQQLDMMSIRISNRSVSLKNSKGIAIVESRRQAGEELPLPHEIFEIINSPTFWSQITIISQILDPYCKLSMYYNVIYFKLYIAWVIWLSID</sequence>
<keyword evidence="1" id="KW-1133">Transmembrane helix</keyword>
<comment type="caution">
    <text evidence="2">The sequence shown here is derived from an EMBL/GenBank/DDBJ whole genome shotgun (WGS) entry which is preliminary data.</text>
</comment>